<evidence type="ECO:0000313" key="10">
    <source>
        <dbReference type="EMBL" id="PZX16423.1"/>
    </source>
</evidence>
<keyword evidence="3" id="KW-0808">Transferase</keyword>
<evidence type="ECO:0000259" key="9">
    <source>
        <dbReference type="SMART" id="SM00562"/>
    </source>
</evidence>
<reference evidence="10 11" key="1">
    <citation type="submission" date="2018-06" db="EMBL/GenBank/DDBJ databases">
        <title>Genomic Encyclopedia of Archaeal and Bacterial Type Strains, Phase II (KMG-II): from individual species to whole genera.</title>
        <authorList>
            <person name="Goeker M."/>
        </authorList>
    </citation>
    <scope>NUCLEOTIDE SEQUENCE [LARGE SCALE GENOMIC DNA]</scope>
    <source>
        <strain evidence="10 11">DSM 6779</strain>
    </source>
</reference>
<feature type="binding site" evidence="7">
    <location>
        <position position="10"/>
    </location>
    <ligand>
        <name>ATP</name>
        <dbReference type="ChEBI" id="CHEBI:30616"/>
    </ligand>
</feature>
<feature type="binding site" evidence="7">
    <location>
        <position position="92"/>
    </location>
    <ligand>
        <name>ATP</name>
        <dbReference type="ChEBI" id="CHEBI:30616"/>
    </ligand>
</feature>
<sequence length="138" mass="15364">MIQQTLAIIKPDSVRNNYAGKILSLIVDHGFSIKAIKGVHMDTRDAQRFYGIHTGKPFFDKLVDFITSGPCIAMILEKENAVDDFRKLMGATDPNEAEGGTIRSLFAENKTANAIHGSDSSDNAFIECNFFFSIQERF</sequence>
<accession>A0A2W7N9U8</accession>
<dbReference type="InterPro" id="IPR034907">
    <property type="entry name" value="NDK-like_dom"/>
</dbReference>
<keyword evidence="6" id="KW-0067">ATP-binding</keyword>
<feature type="active site" description="Pros-phosphohistidine intermediate" evidence="7">
    <location>
        <position position="116"/>
    </location>
</feature>
<dbReference type="NCBIfam" id="NF001908">
    <property type="entry name" value="PRK00668.1"/>
    <property type="match status" value="1"/>
</dbReference>
<proteinExistence type="inferred from homology"/>
<feature type="binding site" evidence="7">
    <location>
        <position position="103"/>
    </location>
    <ligand>
        <name>ATP</name>
        <dbReference type="ChEBI" id="CHEBI:30616"/>
    </ligand>
</feature>
<dbReference type="InterPro" id="IPR036850">
    <property type="entry name" value="NDK-like_dom_sf"/>
</dbReference>
<dbReference type="GO" id="GO:0004550">
    <property type="term" value="F:nucleoside diphosphate kinase activity"/>
    <property type="evidence" value="ECO:0007669"/>
    <property type="project" value="InterPro"/>
</dbReference>
<evidence type="ECO:0000313" key="11">
    <source>
        <dbReference type="Proteomes" id="UP000249239"/>
    </source>
</evidence>
<comment type="caution">
    <text evidence="10">The sequence shown here is derived from an EMBL/GenBank/DDBJ whole genome shotgun (WGS) entry which is preliminary data.</text>
</comment>
<dbReference type="GO" id="GO:0006241">
    <property type="term" value="P:CTP biosynthetic process"/>
    <property type="evidence" value="ECO:0007669"/>
    <property type="project" value="InterPro"/>
</dbReference>
<feature type="binding site" evidence="7">
    <location>
        <position position="86"/>
    </location>
    <ligand>
        <name>ATP</name>
        <dbReference type="ChEBI" id="CHEBI:30616"/>
    </ligand>
</feature>
<dbReference type="Gene3D" id="3.30.70.141">
    <property type="entry name" value="Nucleoside diphosphate kinase-like domain"/>
    <property type="match status" value="1"/>
</dbReference>
<dbReference type="GO" id="GO:0006183">
    <property type="term" value="P:GTP biosynthetic process"/>
    <property type="evidence" value="ECO:0007669"/>
    <property type="project" value="InterPro"/>
</dbReference>
<evidence type="ECO:0000256" key="4">
    <source>
        <dbReference type="ARBA" id="ARBA00022741"/>
    </source>
</evidence>
<protein>
    <submittedName>
        <fullName evidence="10">Nucleoside diphosphate kinase</fullName>
    </submittedName>
</protein>
<evidence type="ECO:0000256" key="2">
    <source>
        <dbReference type="ARBA" id="ARBA00022553"/>
    </source>
</evidence>
<dbReference type="EMBL" id="QKZK01000013">
    <property type="protein sequence ID" value="PZX16423.1"/>
    <property type="molecule type" value="Genomic_DNA"/>
</dbReference>
<feature type="binding site" evidence="7">
    <location>
        <position position="58"/>
    </location>
    <ligand>
        <name>ATP</name>
        <dbReference type="ChEBI" id="CHEBI:30616"/>
    </ligand>
</feature>
<evidence type="ECO:0000256" key="3">
    <source>
        <dbReference type="ARBA" id="ARBA00022679"/>
    </source>
</evidence>
<keyword evidence="11" id="KW-1185">Reference proteome</keyword>
<dbReference type="SMART" id="SM00562">
    <property type="entry name" value="NDK"/>
    <property type="match status" value="1"/>
</dbReference>
<keyword evidence="5 10" id="KW-0418">Kinase</keyword>
<dbReference type="Proteomes" id="UP000249239">
    <property type="component" value="Unassembled WGS sequence"/>
</dbReference>
<keyword evidence="4" id="KW-0547">Nucleotide-binding</keyword>
<dbReference type="RefSeq" id="WP_221621327.1">
    <property type="nucleotide sequence ID" value="NZ_QKZK01000013.1"/>
</dbReference>
<dbReference type="GO" id="GO:0005524">
    <property type="term" value="F:ATP binding"/>
    <property type="evidence" value="ECO:0007669"/>
    <property type="project" value="UniProtKB-KW"/>
</dbReference>
<organism evidence="10 11">
    <name type="scientific">Breznakibacter xylanolyticus</name>
    <dbReference type="NCBI Taxonomy" id="990"/>
    <lineage>
        <taxon>Bacteria</taxon>
        <taxon>Pseudomonadati</taxon>
        <taxon>Bacteroidota</taxon>
        <taxon>Bacteroidia</taxon>
        <taxon>Marinilabiliales</taxon>
        <taxon>Marinilabiliaceae</taxon>
        <taxon>Breznakibacter</taxon>
    </lineage>
</organism>
<dbReference type="Pfam" id="PF00334">
    <property type="entry name" value="NDK"/>
    <property type="match status" value="1"/>
</dbReference>
<feature type="binding site" evidence="7">
    <location>
        <position position="113"/>
    </location>
    <ligand>
        <name>ATP</name>
        <dbReference type="ChEBI" id="CHEBI:30616"/>
    </ligand>
</feature>
<evidence type="ECO:0000256" key="5">
    <source>
        <dbReference type="ARBA" id="ARBA00022777"/>
    </source>
</evidence>
<dbReference type="PROSITE" id="PS51374">
    <property type="entry name" value="NDPK_LIKE"/>
    <property type="match status" value="1"/>
</dbReference>
<dbReference type="GO" id="GO:0006228">
    <property type="term" value="P:UTP biosynthetic process"/>
    <property type="evidence" value="ECO:0007669"/>
    <property type="project" value="InterPro"/>
</dbReference>
<dbReference type="PRINTS" id="PR01243">
    <property type="entry name" value="NUCDPKINASE"/>
</dbReference>
<comment type="similarity">
    <text evidence="1 7 8">Belongs to the NDK family.</text>
</comment>
<dbReference type="PANTHER" id="PTHR46161:SF3">
    <property type="entry name" value="NUCLEOSIDE DIPHOSPHATE KINASE DDB_G0292928-RELATED"/>
    <property type="match status" value="1"/>
</dbReference>
<evidence type="ECO:0000256" key="6">
    <source>
        <dbReference type="ARBA" id="ARBA00022840"/>
    </source>
</evidence>
<dbReference type="InterPro" id="IPR001564">
    <property type="entry name" value="Nucleoside_diP_kinase"/>
</dbReference>
<dbReference type="SUPFAM" id="SSF54919">
    <property type="entry name" value="Nucleoside diphosphate kinase, NDK"/>
    <property type="match status" value="1"/>
</dbReference>
<feature type="domain" description="Nucleoside diphosphate kinase-like" evidence="9">
    <location>
        <begin position="2"/>
        <end position="136"/>
    </location>
</feature>
<name>A0A2W7N9U8_9BACT</name>
<dbReference type="CDD" id="cd04413">
    <property type="entry name" value="NDPk_I"/>
    <property type="match status" value="1"/>
</dbReference>
<dbReference type="PANTHER" id="PTHR46161">
    <property type="entry name" value="NUCLEOSIDE DIPHOSPHATE KINASE"/>
    <property type="match status" value="1"/>
</dbReference>
<evidence type="ECO:0000256" key="7">
    <source>
        <dbReference type="PROSITE-ProRule" id="PRU00706"/>
    </source>
</evidence>
<evidence type="ECO:0000256" key="1">
    <source>
        <dbReference type="ARBA" id="ARBA00008142"/>
    </source>
</evidence>
<keyword evidence="2" id="KW-0597">Phosphoprotein</keyword>
<dbReference type="AlphaFoldDB" id="A0A2W7N9U8"/>
<gene>
    <name evidence="10" type="ORF">LX69_01918</name>
</gene>
<evidence type="ECO:0000256" key="8">
    <source>
        <dbReference type="RuleBase" id="RU004011"/>
    </source>
</evidence>